<dbReference type="SMART" id="SM00240">
    <property type="entry name" value="FHA"/>
    <property type="match status" value="1"/>
</dbReference>
<keyword evidence="6 8" id="KW-0067">ATP-binding</keyword>
<accession>C5FYL5</accession>
<feature type="region of interest" description="Disordered" evidence="11">
    <location>
        <begin position="797"/>
        <end position="848"/>
    </location>
</feature>
<evidence type="ECO:0000259" key="12">
    <source>
        <dbReference type="PROSITE" id="PS50006"/>
    </source>
</evidence>
<evidence type="ECO:0000256" key="2">
    <source>
        <dbReference type="ARBA" id="ARBA00022527"/>
    </source>
</evidence>
<dbReference type="OrthoDB" id="504170at2759"/>
<evidence type="ECO:0000256" key="5">
    <source>
        <dbReference type="ARBA" id="ARBA00022777"/>
    </source>
</evidence>
<evidence type="ECO:0000256" key="10">
    <source>
        <dbReference type="PROSITE-ProRule" id="PRU10141"/>
    </source>
</evidence>
<dbReference type="SUPFAM" id="SSF49879">
    <property type="entry name" value="SMAD/FHA domain"/>
    <property type="match status" value="1"/>
</dbReference>
<dbReference type="Gene3D" id="2.60.200.20">
    <property type="match status" value="1"/>
</dbReference>
<dbReference type="PROSITE" id="PS50011">
    <property type="entry name" value="PROTEIN_KINASE_DOM"/>
    <property type="match status" value="1"/>
</dbReference>
<dbReference type="InterPro" id="IPR000719">
    <property type="entry name" value="Prot_kinase_dom"/>
</dbReference>
<dbReference type="GeneID" id="9225736"/>
<evidence type="ECO:0000256" key="9">
    <source>
        <dbReference type="PIRSR" id="PIRSR630616-3"/>
    </source>
</evidence>
<feature type="compositionally biased region" description="Polar residues" evidence="11">
    <location>
        <begin position="1093"/>
        <end position="1107"/>
    </location>
</feature>
<evidence type="ECO:0000313" key="14">
    <source>
        <dbReference type="EMBL" id="EEQ34613.1"/>
    </source>
</evidence>
<feature type="region of interest" description="Disordered" evidence="11">
    <location>
        <begin position="1"/>
        <end position="23"/>
    </location>
</feature>
<evidence type="ECO:0000256" key="7">
    <source>
        <dbReference type="PIRSR" id="PIRSR630616-1"/>
    </source>
</evidence>
<feature type="cross-link" description="Glycyl lysine isopeptide (Lys-Gly) (interchain with G-Cter in SUMO2)" evidence="9">
    <location>
        <position position="371"/>
    </location>
</feature>
<dbReference type="Pfam" id="PF00498">
    <property type="entry name" value="FHA"/>
    <property type="match status" value="1"/>
</dbReference>
<feature type="region of interest" description="Disordered" evidence="11">
    <location>
        <begin position="1048"/>
        <end position="1107"/>
    </location>
</feature>
<proteinExistence type="inferred from homology"/>
<keyword evidence="3" id="KW-0808">Transferase</keyword>
<dbReference type="OMA" id="DTRIPAY"/>
<feature type="region of interest" description="Disordered" evidence="11">
    <location>
        <begin position="697"/>
        <end position="725"/>
    </location>
</feature>
<feature type="binding site" evidence="8 10">
    <location>
        <position position="273"/>
    </location>
    <ligand>
        <name>ATP</name>
        <dbReference type="ChEBI" id="CHEBI:30616"/>
    </ligand>
</feature>
<feature type="region of interest" description="Disordered" evidence="11">
    <location>
        <begin position="751"/>
        <end position="783"/>
    </location>
</feature>
<dbReference type="GO" id="GO:0005524">
    <property type="term" value="F:ATP binding"/>
    <property type="evidence" value="ECO:0007669"/>
    <property type="project" value="UniProtKB-UniRule"/>
</dbReference>
<dbReference type="Proteomes" id="UP000002035">
    <property type="component" value="Unassembled WGS sequence"/>
</dbReference>
<dbReference type="InterPro" id="IPR030616">
    <property type="entry name" value="Aur-like"/>
</dbReference>
<dbReference type="InterPro" id="IPR008271">
    <property type="entry name" value="Ser/Thr_kinase_AS"/>
</dbReference>
<dbReference type="PANTHER" id="PTHR24350">
    <property type="entry name" value="SERINE/THREONINE-PROTEIN KINASE IAL-RELATED"/>
    <property type="match status" value="1"/>
</dbReference>
<evidence type="ECO:0000313" key="15">
    <source>
        <dbReference type="Proteomes" id="UP000002035"/>
    </source>
</evidence>
<dbReference type="Gene3D" id="3.30.200.20">
    <property type="entry name" value="Phosphorylase Kinase, domain 1"/>
    <property type="match status" value="1"/>
</dbReference>
<dbReference type="InterPro" id="IPR008984">
    <property type="entry name" value="SMAD_FHA_dom_sf"/>
</dbReference>
<reference evidence="15" key="1">
    <citation type="journal article" date="2012" name="MBio">
        <title>Comparative genome analysis of Trichophyton rubrum and related dermatophytes reveals candidate genes involved in infection.</title>
        <authorList>
            <person name="Martinez D.A."/>
            <person name="Oliver B.G."/>
            <person name="Graeser Y."/>
            <person name="Goldberg J.M."/>
            <person name="Li W."/>
            <person name="Martinez-Rossi N.M."/>
            <person name="Monod M."/>
            <person name="Shelest E."/>
            <person name="Barton R.C."/>
            <person name="Birch E."/>
            <person name="Brakhage A.A."/>
            <person name="Chen Z."/>
            <person name="Gurr S.J."/>
            <person name="Heiman D."/>
            <person name="Heitman J."/>
            <person name="Kosti I."/>
            <person name="Rossi A."/>
            <person name="Saif S."/>
            <person name="Samalova M."/>
            <person name="Saunders C.W."/>
            <person name="Shea T."/>
            <person name="Summerbell R.C."/>
            <person name="Xu J."/>
            <person name="Young S."/>
            <person name="Zeng Q."/>
            <person name="Birren B.W."/>
            <person name="Cuomo C.A."/>
            <person name="White T.C."/>
        </authorList>
    </citation>
    <scope>NUCLEOTIDE SEQUENCE [LARGE SCALE GENOMIC DNA]</scope>
    <source>
        <strain evidence="15">ATCC MYA-4605 / CBS 113480</strain>
    </source>
</reference>
<feature type="compositionally biased region" description="Low complexity" evidence="11">
    <location>
        <begin position="751"/>
        <end position="780"/>
    </location>
</feature>
<keyword evidence="5 14" id="KW-0418">Kinase</keyword>
<evidence type="ECO:0000256" key="3">
    <source>
        <dbReference type="ARBA" id="ARBA00022679"/>
    </source>
</evidence>
<organism evidence="14 15">
    <name type="scientific">Arthroderma otae (strain ATCC MYA-4605 / CBS 113480)</name>
    <name type="common">Microsporum canis</name>
    <dbReference type="NCBI Taxonomy" id="554155"/>
    <lineage>
        <taxon>Eukaryota</taxon>
        <taxon>Fungi</taxon>
        <taxon>Dikarya</taxon>
        <taxon>Ascomycota</taxon>
        <taxon>Pezizomycotina</taxon>
        <taxon>Eurotiomycetes</taxon>
        <taxon>Eurotiomycetidae</taxon>
        <taxon>Onygenales</taxon>
        <taxon>Arthrodermataceae</taxon>
        <taxon>Microsporum</taxon>
    </lineage>
</organism>
<dbReference type="InterPro" id="IPR017441">
    <property type="entry name" value="Protein_kinase_ATP_BS"/>
</dbReference>
<dbReference type="Pfam" id="PF00069">
    <property type="entry name" value="Pkinase"/>
    <property type="match status" value="1"/>
</dbReference>
<dbReference type="GO" id="GO:0004674">
    <property type="term" value="F:protein serine/threonine kinase activity"/>
    <property type="evidence" value="ECO:0007669"/>
    <property type="project" value="UniProtKB-KW"/>
</dbReference>
<dbReference type="SMART" id="SM00220">
    <property type="entry name" value="S_TKc"/>
    <property type="match status" value="1"/>
</dbReference>
<dbReference type="SUPFAM" id="SSF56112">
    <property type="entry name" value="Protein kinase-like (PK-like)"/>
    <property type="match status" value="1"/>
</dbReference>
<dbReference type="RefSeq" id="XP_002843649.1">
    <property type="nucleotide sequence ID" value="XM_002843603.1"/>
</dbReference>
<feature type="compositionally biased region" description="Polar residues" evidence="11">
    <location>
        <begin position="814"/>
        <end position="826"/>
    </location>
</feature>
<feature type="compositionally biased region" description="Pro residues" evidence="11">
    <location>
        <begin position="711"/>
        <end position="724"/>
    </location>
</feature>
<feature type="compositionally biased region" description="Polar residues" evidence="11">
    <location>
        <begin position="1"/>
        <end position="11"/>
    </location>
</feature>
<feature type="domain" description="Protein kinase" evidence="13">
    <location>
        <begin position="244"/>
        <end position="528"/>
    </location>
</feature>
<keyword evidence="2 14" id="KW-0723">Serine/threonine-protein kinase</keyword>
<evidence type="ECO:0000256" key="1">
    <source>
        <dbReference type="ARBA" id="ARBA00005575"/>
    </source>
</evidence>
<evidence type="ECO:0000256" key="8">
    <source>
        <dbReference type="PIRSR" id="PIRSR630616-2"/>
    </source>
</evidence>
<dbReference type="VEuPathDB" id="FungiDB:MCYG_07432"/>
<sequence length="1107" mass="122926">MDEETQPSTQPYADPRRKGVNNSGLNQQDVADIICILHPNSPAAHTSASITADRNPQHILQRDEFDCDLGDSISGESTWDIALRFSSLVKDQSMGFYFGRSVTRCDIIFAADDRVSNTHFRIYLKPDGILMLQDTSTNGTIVDGKLIRRDGKYDSPTTQMLMPASVIHIVGSDSASAIKFVVRVPPRDELQAQYTRNLTRYLNRARQLNAKTSDPGRGEMPAPGFVMPQNGHSYGMHWNGGAKYNVTGQIGKGAFATVYKLATKNDGAVFACKELDKRRLMKNNVLDHKVDSEMRIMKDLDHPNIVRFHDYFDLNNRWIYIVMEYIGGGELSSYLSLSGSLPEVQVQTISRQLLHALHYLHARKITHRDIKPDNILISSFDPFIIKLSDFGLSKVSQEETFLKTFCGTLLYCAPEVYPEYDSYKHHLPRKRRRPGDPLPRTSPYDQSVDMWSFGAVSFHILCGHPPFMGRGDDRGAQMLRNIMTTEADYTLLENAGISSDGIDFVSRLLNRDPKARPKEPECFRHPWIVDVADVFEYEEVGEPVQTGPLTELVAVPEVSEDEDLDASNLAINEMANAISRHGKGEVEEEGELLSSDQNTHAKKPRVTLEQDLGNKYVQAPDEVRYPSLPQFSSYGFEAKSNVKPPLNVPRLFGEITESLLRSSGVLGRDYSEEMDVVVPQDEDDNDSTDQYVISNGGSSISQDVFADGGQPHPPLTMRPPPPKLSDPSLMGAESLVGHLNMDSVGQKDMAAAAQNGDATATGRLPDRASQSSSNHAYSSNGTERAKLAGNGATTALESLSPQNRISPPGDRLSSYRSVTRDMSSSVETDKPAGITASAKSSSKNDIDQIPDELACTIDERTGLEVPSQSQPNPLDPDRQYITHEINGNQQDENDENREVGFVKPATILGKLTPLPGSIIDQPIRLESRMTSWGRGTQATIRHPDSMDIRIPLYALELTFWAPSIEARIAEGEDWLQMNDVVTLISTKTSRCIWVNDVELRKESRNKDSFLFGKIYTGDIITVYRNKDQNLRFRCEFYHGNSKLERPKDEMRFTIEESPKTSYTARPEGGSVSKPEPFSGDTLDKGSVPAPTSRPASVNSAGADNMST</sequence>
<comment type="similarity">
    <text evidence="1">Belongs to the protein kinase superfamily. CAMK Ser/Thr protein kinase family. CHEK2 subfamily.</text>
</comment>
<dbReference type="FunFam" id="1.10.510.10:FF:000861">
    <property type="entry name" value="Serine/threonine-protein kinase RAD53"/>
    <property type="match status" value="1"/>
</dbReference>
<evidence type="ECO:0000256" key="11">
    <source>
        <dbReference type="SAM" id="MobiDB-lite"/>
    </source>
</evidence>
<dbReference type="EMBL" id="DS995707">
    <property type="protein sequence ID" value="EEQ34613.1"/>
    <property type="molecule type" value="Genomic_DNA"/>
</dbReference>
<dbReference type="AlphaFoldDB" id="C5FYL5"/>
<gene>
    <name evidence="14" type="ORF">MCYG_07432</name>
</gene>
<feature type="region of interest" description="Disordered" evidence="11">
    <location>
        <begin position="582"/>
        <end position="604"/>
    </location>
</feature>
<feature type="compositionally biased region" description="Basic and acidic residues" evidence="11">
    <location>
        <begin position="1048"/>
        <end position="1058"/>
    </location>
</feature>
<dbReference type="HOGENOM" id="CLU_003637_1_0_1"/>
<dbReference type="STRING" id="554155.C5FYL5"/>
<dbReference type="Gene3D" id="1.10.510.10">
    <property type="entry name" value="Transferase(Phosphotransferase) domain 1"/>
    <property type="match status" value="1"/>
</dbReference>
<keyword evidence="15" id="KW-1185">Reference proteome</keyword>
<name>C5FYL5_ARTOC</name>
<dbReference type="PROSITE" id="PS50006">
    <property type="entry name" value="FHA_DOMAIN"/>
    <property type="match status" value="1"/>
</dbReference>
<dbReference type="eggNOG" id="KOG0615">
    <property type="taxonomic scope" value="Eukaryota"/>
</dbReference>
<dbReference type="FunFam" id="3.30.200.20:FF:000470">
    <property type="entry name" value="Serine/threonine-protein kinase RAD53"/>
    <property type="match status" value="1"/>
</dbReference>
<protein>
    <submittedName>
        <fullName evidence="14">Serine/threonine protein kinase</fullName>
    </submittedName>
</protein>
<evidence type="ECO:0000256" key="4">
    <source>
        <dbReference type="ARBA" id="ARBA00022741"/>
    </source>
</evidence>
<feature type="active site" description="Proton acceptor" evidence="7">
    <location>
        <position position="369"/>
    </location>
</feature>
<keyword evidence="4 8" id="KW-0547">Nucleotide-binding</keyword>
<dbReference type="PROSITE" id="PS00107">
    <property type="entry name" value="PROTEIN_KINASE_ATP"/>
    <property type="match status" value="1"/>
</dbReference>
<feature type="domain" description="FHA" evidence="12">
    <location>
        <begin position="96"/>
        <end position="147"/>
    </location>
</feature>
<feature type="binding site" evidence="8">
    <location>
        <position position="389"/>
    </location>
    <ligand>
        <name>ATP</name>
        <dbReference type="ChEBI" id="CHEBI:30616"/>
    </ligand>
</feature>
<dbReference type="PROSITE" id="PS00108">
    <property type="entry name" value="PROTEIN_KINASE_ST"/>
    <property type="match status" value="1"/>
</dbReference>
<dbReference type="InterPro" id="IPR011009">
    <property type="entry name" value="Kinase-like_dom_sf"/>
</dbReference>
<dbReference type="InterPro" id="IPR000253">
    <property type="entry name" value="FHA_dom"/>
</dbReference>
<evidence type="ECO:0000259" key="13">
    <source>
        <dbReference type="PROSITE" id="PS50011"/>
    </source>
</evidence>
<evidence type="ECO:0000256" key="6">
    <source>
        <dbReference type="ARBA" id="ARBA00022840"/>
    </source>
</evidence>